<evidence type="ECO:0000259" key="9">
    <source>
        <dbReference type="Pfam" id="PF13967"/>
    </source>
</evidence>
<evidence type="ECO:0008006" key="14">
    <source>
        <dbReference type="Google" id="ProtNLM"/>
    </source>
</evidence>
<reference evidence="10" key="3">
    <citation type="submission" date="2021-01" db="EMBL/GenBank/DDBJ databases">
        <authorList>
            <consortium name="Aspergillus luchuensis mut. kawachii IFO 4304 genome sequencing consortium"/>
            <person name="Kazuki M."/>
            <person name="Futagami T."/>
        </authorList>
    </citation>
    <scope>NUCLEOTIDE SEQUENCE</scope>
    <source>
        <strain evidence="10">IFO 4308</strain>
    </source>
</reference>
<protein>
    <recommendedName>
        <fullName evidence="14">DUF221 domain protein</fullName>
    </recommendedName>
</protein>
<gene>
    <name evidence="10" type="ORF">AKAW2_30012A</name>
    <name evidence="11" type="ORF">RIB2604_01200170</name>
</gene>
<dbReference type="Pfam" id="PF13967">
    <property type="entry name" value="RSN1_TM"/>
    <property type="match status" value="1"/>
</dbReference>
<feature type="transmembrane region" description="Helical" evidence="7">
    <location>
        <begin position="585"/>
        <end position="608"/>
    </location>
</feature>
<evidence type="ECO:0000256" key="5">
    <source>
        <dbReference type="ARBA" id="ARBA00022989"/>
    </source>
</evidence>
<evidence type="ECO:0000256" key="6">
    <source>
        <dbReference type="ARBA" id="ARBA00023136"/>
    </source>
</evidence>
<feature type="transmembrane region" description="Helical" evidence="7">
    <location>
        <begin position="614"/>
        <end position="632"/>
    </location>
</feature>
<evidence type="ECO:0000313" key="12">
    <source>
        <dbReference type="Proteomes" id="UP000075230"/>
    </source>
</evidence>
<dbReference type="InterPro" id="IPR045122">
    <property type="entry name" value="Csc1-like"/>
</dbReference>
<keyword evidence="5 7" id="KW-1133">Transmembrane helix</keyword>
<evidence type="ECO:0000313" key="10">
    <source>
        <dbReference type="EMBL" id="BCR96693.1"/>
    </source>
</evidence>
<feature type="transmembrane region" description="Helical" evidence="7">
    <location>
        <begin position="150"/>
        <end position="168"/>
    </location>
</feature>
<dbReference type="VEuPathDB" id="FungiDB:ASPFODRAFT_137050"/>
<feature type="transmembrane region" description="Helical" evidence="7">
    <location>
        <begin position="111"/>
        <end position="130"/>
    </location>
</feature>
<accession>A0A146F7Y2</accession>
<feature type="transmembrane region" description="Helical" evidence="7">
    <location>
        <begin position="399"/>
        <end position="421"/>
    </location>
</feature>
<evidence type="ECO:0000256" key="2">
    <source>
        <dbReference type="ARBA" id="ARBA00007779"/>
    </source>
</evidence>
<dbReference type="EMBL" id="AP024427">
    <property type="protein sequence ID" value="BCR96693.1"/>
    <property type="molecule type" value="Genomic_DNA"/>
</dbReference>
<comment type="subcellular location">
    <subcellularLocation>
        <location evidence="1">Membrane</location>
        <topology evidence="1">Multi-pass membrane protein</topology>
    </subcellularLocation>
</comment>
<feature type="transmembrane region" description="Helical" evidence="7">
    <location>
        <begin position="350"/>
        <end position="379"/>
    </location>
</feature>
<keyword evidence="13" id="KW-1185">Reference proteome</keyword>
<dbReference type="EMBL" id="BCWF01000012">
    <property type="protein sequence ID" value="GAT21869.1"/>
    <property type="molecule type" value="Genomic_DNA"/>
</dbReference>
<dbReference type="AlphaFoldDB" id="A0A146F7Y2"/>
<dbReference type="Proteomes" id="UP000075230">
    <property type="component" value="Unassembled WGS sequence"/>
</dbReference>
<dbReference type="PANTHER" id="PTHR13018">
    <property type="entry name" value="PROBABLE MEMBRANE PROTEIN DUF221-RELATED"/>
    <property type="match status" value="1"/>
</dbReference>
<feature type="domain" description="CSC1/OSCA1-like N-terminal transmembrane" evidence="9">
    <location>
        <begin position="27"/>
        <end position="172"/>
    </location>
</feature>
<feature type="transmembrane region" description="Helical" evidence="7">
    <location>
        <begin position="442"/>
        <end position="466"/>
    </location>
</feature>
<dbReference type="GO" id="GO:0005886">
    <property type="term" value="C:plasma membrane"/>
    <property type="evidence" value="ECO:0007669"/>
    <property type="project" value="TreeGrafter"/>
</dbReference>
<feature type="domain" description="CSC1/OSCA1-like 7TM region" evidence="8">
    <location>
        <begin position="349"/>
        <end position="608"/>
    </location>
</feature>
<dbReference type="InterPro" id="IPR003864">
    <property type="entry name" value="CSC1/OSCA1-like_7TM"/>
</dbReference>
<dbReference type="PANTHER" id="PTHR13018:SF20">
    <property type="entry name" value="SPORULATION-SPECIFIC PROTEIN 75"/>
    <property type="match status" value="1"/>
</dbReference>
<evidence type="ECO:0000256" key="7">
    <source>
        <dbReference type="SAM" id="Phobius"/>
    </source>
</evidence>
<evidence type="ECO:0000256" key="3">
    <source>
        <dbReference type="ARBA" id="ARBA00022448"/>
    </source>
</evidence>
<evidence type="ECO:0000313" key="13">
    <source>
        <dbReference type="Proteomes" id="UP000661280"/>
    </source>
</evidence>
<feature type="transmembrane region" description="Helical" evidence="7">
    <location>
        <begin position="525"/>
        <end position="546"/>
    </location>
</feature>
<reference evidence="11 12" key="1">
    <citation type="journal article" date="2016" name="DNA Res.">
        <title>Genome sequence of Aspergillus luchuensis NBRC 4314.</title>
        <authorList>
            <person name="Yamada O."/>
            <person name="Machida M."/>
            <person name="Hosoyama A."/>
            <person name="Goto M."/>
            <person name="Takahashi T."/>
            <person name="Futagami T."/>
            <person name="Yamagata Y."/>
            <person name="Takeuchi M."/>
            <person name="Kobayashi T."/>
            <person name="Koike H."/>
            <person name="Abe K."/>
            <person name="Asai K."/>
            <person name="Arita M."/>
            <person name="Fujita N."/>
            <person name="Fukuda K."/>
            <person name="Higa K."/>
            <person name="Horikawa H."/>
            <person name="Ishikawa T."/>
            <person name="Jinno K."/>
            <person name="Kato Y."/>
            <person name="Kirimura K."/>
            <person name="Mizutani O."/>
            <person name="Nakasone K."/>
            <person name="Sano M."/>
            <person name="Shiraishi Y."/>
            <person name="Tsukahara M."/>
            <person name="Gomi K."/>
        </authorList>
    </citation>
    <scope>NUCLEOTIDE SEQUENCE [LARGE SCALE GENOMIC DNA]</scope>
    <source>
        <strain evidence="11 12">RIB 2604</strain>
    </source>
</reference>
<keyword evidence="3" id="KW-0813">Transport</keyword>
<feature type="transmembrane region" description="Helical" evidence="7">
    <location>
        <begin position="486"/>
        <end position="504"/>
    </location>
</feature>
<dbReference type="Pfam" id="PF02714">
    <property type="entry name" value="RSN1_7TM"/>
    <property type="match status" value="1"/>
</dbReference>
<dbReference type="GO" id="GO:0005227">
    <property type="term" value="F:calcium-activated cation channel activity"/>
    <property type="evidence" value="ECO:0007669"/>
    <property type="project" value="InterPro"/>
</dbReference>
<name>A0A146F7Y2_ASPKA</name>
<dbReference type="RefSeq" id="XP_041540459.1">
    <property type="nucleotide sequence ID" value="XM_041686478.1"/>
</dbReference>
<dbReference type="KEGG" id="aluc:AKAW2_30012A"/>
<evidence type="ECO:0000313" key="11">
    <source>
        <dbReference type="EMBL" id="GAT21869.1"/>
    </source>
</evidence>
<feature type="transmembrane region" description="Helical" evidence="7">
    <location>
        <begin position="552"/>
        <end position="573"/>
    </location>
</feature>
<dbReference type="OrthoDB" id="4482316at2759"/>
<dbReference type="VEuPathDB" id="FungiDB:ASPFODRAFT_144349"/>
<keyword evidence="6 7" id="KW-0472">Membrane</keyword>
<reference evidence="12" key="2">
    <citation type="submission" date="2016-02" db="EMBL/GenBank/DDBJ databases">
        <title>Genome sequencing of Aspergillus luchuensis NBRC 4314.</title>
        <authorList>
            <person name="Yamada O."/>
        </authorList>
    </citation>
    <scope>NUCLEOTIDE SEQUENCE [LARGE SCALE GENOMIC DNA]</scope>
    <source>
        <strain evidence="12">RIB 2604</strain>
    </source>
</reference>
<comment type="similarity">
    <text evidence="2">Belongs to the CSC1 (TC 1.A.17) family.</text>
</comment>
<keyword evidence="4 7" id="KW-0812">Transmembrane</keyword>
<evidence type="ECO:0000256" key="1">
    <source>
        <dbReference type="ARBA" id="ARBA00004141"/>
    </source>
</evidence>
<dbReference type="InterPro" id="IPR032880">
    <property type="entry name" value="CSC1/OSCA1-like_N"/>
</dbReference>
<evidence type="ECO:0000259" key="8">
    <source>
        <dbReference type="Pfam" id="PF02714"/>
    </source>
</evidence>
<dbReference type="Proteomes" id="UP000661280">
    <property type="component" value="Chromosome 3"/>
</dbReference>
<organism evidence="11 12">
    <name type="scientific">Aspergillus kawachii</name>
    <name type="common">White koji mold</name>
    <name type="synonym">Aspergillus awamori var. kawachi</name>
    <dbReference type="NCBI Taxonomy" id="1069201"/>
    <lineage>
        <taxon>Eukaryota</taxon>
        <taxon>Fungi</taxon>
        <taxon>Dikarya</taxon>
        <taxon>Ascomycota</taxon>
        <taxon>Pezizomycotina</taxon>
        <taxon>Eurotiomycetes</taxon>
        <taxon>Eurotiomycetidae</taxon>
        <taxon>Eurotiales</taxon>
        <taxon>Aspergillaceae</taxon>
        <taxon>Aspergillus</taxon>
        <taxon>Aspergillus subgen. Circumdati</taxon>
    </lineage>
</organism>
<feature type="transmembrane region" description="Helical" evidence="7">
    <location>
        <begin position="28"/>
        <end position="49"/>
    </location>
</feature>
<sequence>MDLDAVNQTFDHLAGKAQQEEGLSAQSFLISLGVYGGLLIPCVGLFTWLKNVSHAVFQPGCIEDQEIRPLPPGIDWLKGLKDMVSDDETLQRKHGLDSYFVMRFLHVALKLLILPSMTVLPALLPVYYTARNDSVAGLDKLSISNVPEDQGARCWIIAIVALLANLYFGHVLSDEFDVIARTRQRYLQRVSQSGVSATILVTEIPAEIWNRETLTQIFAQLGGGAVEVMLLRERECTTKEAEYNQLLHTAGSRPSGKLRLRSRVMQPQEWVDEMLGRGHLRRRLHGLAADIQSIRSVAILRFASLFAAHLSLQTPLSSQPSTMATHLIDESSIHNAKIYRGRAARALRNCTATVALVCLSLLWVVPIAMTGLLSQLVYLSSLSALLARLSNTQLSFIQALLPQAGLAVLMYGFPLMLVGLARLFHCYSDAARQVLVQRHYFFFLYVQVFLVVSVSSSLTTMIPDIFRSIQSVPTMLGKNLPKACDYFYSYLLMQAVTQCVLAFFQLPQSLWTWLTARVRRSSRKAVTWSLIYPVLTNLLCICLIFSVTSPLILPVGTLVFGLFGIAYAYQIIYVLESTVETAGMLYWEALQQLFVGIYTLDLFLVGLFILRNAYGPAVLAAVVLALVAALQYHSHQRCRPLVQFLSASVSCATPSS</sequence>
<dbReference type="GeneID" id="64958018"/>
<proteinExistence type="inferred from homology"/>
<reference evidence="10" key="4">
    <citation type="submission" date="2021-02" db="EMBL/GenBank/DDBJ databases">
        <title>Aspergillus luchuensis mut. kawachii IFO 4304 genome sequence.</title>
        <authorList>
            <person name="Mori K."/>
            <person name="Kadooka C."/>
            <person name="Goto M."/>
            <person name="Futagami T."/>
        </authorList>
    </citation>
    <scope>NUCLEOTIDE SEQUENCE</scope>
    <source>
        <strain evidence="10">IFO 4308</strain>
    </source>
</reference>
<evidence type="ECO:0000256" key="4">
    <source>
        <dbReference type="ARBA" id="ARBA00022692"/>
    </source>
</evidence>